<dbReference type="GeneID" id="71073739"/>
<dbReference type="Gene3D" id="3.40.1000.10">
    <property type="entry name" value="Mog1/PsbP, alpha/beta/alpha sandwich"/>
    <property type="match status" value="1"/>
</dbReference>
<evidence type="ECO:0000313" key="1">
    <source>
        <dbReference type="EMBL" id="SER20310.1"/>
    </source>
</evidence>
<protein>
    <recommendedName>
        <fullName evidence="3">T6SS protein Cts1W</fullName>
    </recommendedName>
</protein>
<accession>A0A1H9M974</accession>
<dbReference type="OrthoDB" id="6518383at2"/>
<evidence type="ECO:0008006" key="3">
    <source>
        <dbReference type="Google" id="ProtNLM"/>
    </source>
</evidence>
<dbReference type="InterPro" id="IPR016123">
    <property type="entry name" value="Mog1/PsbP_a/b/a-sand"/>
</dbReference>
<dbReference type="InterPro" id="IPR014894">
    <property type="entry name" value="DcrB/EagT6"/>
</dbReference>
<dbReference type="EMBL" id="FOGC01000014">
    <property type="protein sequence ID" value="SER20310.1"/>
    <property type="molecule type" value="Genomic_DNA"/>
</dbReference>
<dbReference type="SUPFAM" id="SSF55724">
    <property type="entry name" value="Mog1p/PsbP-like"/>
    <property type="match status" value="1"/>
</dbReference>
<reference evidence="2" key="1">
    <citation type="submission" date="2016-10" db="EMBL/GenBank/DDBJ databases">
        <authorList>
            <person name="Varghese N."/>
            <person name="Submissions S."/>
        </authorList>
    </citation>
    <scope>NUCLEOTIDE SEQUENCE [LARGE SCALE GENOMIC DNA]</scope>
    <source>
        <strain evidence="2">8N4</strain>
    </source>
</reference>
<dbReference type="AlphaFoldDB" id="A0A1H9M974"/>
<sequence length="157" mass="18358">MSNSPYDYHLYEGSFLTPRPVLDRSVNLLMFRDDGNKEYQIVINRVLLPEGKEVEAWCEEEMEKLRNKLPGFNIEGKLLKHEIGPAKIPIVQVANRHLHEGKIKKQIQSIMRLPEDTVHNPLNREMIIFTLISEGEFTEYQRKHYVQVINSFTPKIG</sequence>
<dbReference type="RefSeq" id="WP_092678019.1">
    <property type="nucleotide sequence ID" value="NZ_FOGC01000014.1"/>
</dbReference>
<dbReference type="Pfam" id="PF08786">
    <property type="entry name" value="DcrB"/>
    <property type="match status" value="1"/>
</dbReference>
<name>A0A1H9M974_9GAMM</name>
<dbReference type="STRING" id="988801.SAMN05216522_11422"/>
<evidence type="ECO:0000313" key="2">
    <source>
        <dbReference type="Proteomes" id="UP000242515"/>
    </source>
</evidence>
<keyword evidence="2" id="KW-1185">Reference proteome</keyword>
<gene>
    <name evidence="1" type="ORF">SAMN05216522_11422</name>
</gene>
<organism evidence="1 2">
    <name type="scientific">Rosenbergiella nectarea</name>
    <dbReference type="NCBI Taxonomy" id="988801"/>
    <lineage>
        <taxon>Bacteria</taxon>
        <taxon>Pseudomonadati</taxon>
        <taxon>Pseudomonadota</taxon>
        <taxon>Gammaproteobacteria</taxon>
        <taxon>Enterobacterales</taxon>
        <taxon>Erwiniaceae</taxon>
        <taxon>Rosenbergiella</taxon>
    </lineage>
</organism>
<proteinExistence type="predicted"/>
<dbReference type="Proteomes" id="UP000242515">
    <property type="component" value="Unassembled WGS sequence"/>
</dbReference>